<dbReference type="AlphaFoldDB" id="A0A7W7Y2K8"/>
<dbReference type="Gene3D" id="1.10.287.130">
    <property type="match status" value="1"/>
</dbReference>
<feature type="domain" description="Response regulatory" evidence="3">
    <location>
        <begin position="26"/>
        <end position="120"/>
    </location>
</feature>
<evidence type="ECO:0000256" key="1">
    <source>
        <dbReference type="ARBA" id="ARBA00000085"/>
    </source>
</evidence>
<gene>
    <name evidence="4" type="ORF">HNR37_000072</name>
</gene>
<organism evidence="4 5">
    <name type="scientific">Desulfurispira natronophila</name>
    <dbReference type="NCBI Taxonomy" id="682562"/>
    <lineage>
        <taxon>Bacteria</taxon>
        <taxon>Pseudomonadati</taxon>
        <taxon>Chrysiogenota</taxon>
        <taxon>Chrysiogenia</taxon>
        <taxon>Chrysiogenales</taxon>
        <taxon>Chrysiogenaceae</taxon>
        <taxon>Desulfurispira</taxon>
    </lineage>
</organism>
<dbReference type="EMBL" id="JACHID010000001">
    <property type="protein sequence ID" value="MBB5020769.1"/>
    <property type="molecule type" value="Genomic_DNA"/>
</dbReference>
<dbReference type="RefSeq" id="WP_183728188.1">
    <property type="nucleotide sequence ID" value="NZ_JACHID010000001.1"/>
</dbReference>
<evidence type="ECO:0000259" key="3">
    <source>
        <dbReference type="Pfam" id="PF00072"/>
    </source>
</evidence>
<dbReference type="Pfam" id="PF00072">
    <property type="entry name" value="Response_reg"/>
    <property type="match status" value="1"/>
</dbReference>
<keyword evidence="5" id="KW-1185">Reference proteome</keyword>
<dbReference type="GO" id="GO:0000155">
    <property type="term" value="F:phosphorelay sensor kinase activity"/>
    <property type="evidence" value="ECO:0007669"/>
    <property type="project" value="InterPro"/>
</dbReference>
<dbReference type="Gene3D" id="3.30.565.10">
    <property type="entry name" value="Histidine kinase-like ATPase, C-terminal domain"/>
    <property type="match status" value="1"/>
</dbReference>
<dbReference type="Proteomes" id="UP000528322">
    <property type="component" value="Unassembled WGS sequence"/>
</dbReference>
<sequence>MYEHSIALDSTLPVLVCVGSKSSCFRPLLESNNFQAVEFNSESAAFDFCIQHRVDGVVVDESLSGTLCTHFVSMLRDQDYGKRIYVIMVSDKEDTDFCVEALQAGVDYIAMRPVIVAEIEASFQSAMRKRYTLCQEHENRGSIAVEDTGQPQIANIIENLAAKEEMLSAIAHHWRQPLNIVSLLAESMCMEYEHDKLTHQDFWNYVTTISEELRTLSESIDHFRRSLPAYGEDAVEFSLLGALSSTLYYLWPQAKNANISVTMRNVPHGVQMLGQAREFEQGVLVILQNRCAAVSCNLDDREIRVCATHNQGQVEIIFESASCEYHDQVLQHFFAKDEVVTLGDGAHKKITGENLTSLYYAKIILVERMKGRLRLERKQGITCITLVLPCVSKVDIDNWNSASGFELQGGLL</sequence>
<dbReference type="InterPro" id="IPR003661">
    <property type="entry name" value="HisK_dim/P_dom"/>
</dbReference>
<dbReference type="CDD" id="cd00156">
    <property type="entry name" value="REC"/>
    <property type="match status" value="1"/>
</dbReference>
<comment type="catalytic activity">
    <reaction evidence="1">
        <text>ATP + protein L-histidine = ADP + protein N-phospho-L-histidine.</text>
        <dbReference type="EC" id="2.7.13.3"/>
    </reaction>
</comment>
<evidence type="ECO:0000313" key="4">
    <source>
        <dbReference type="EMBL" id="MBB5020769.1"/>
    </source>
</evidence>
<dbReference type="InterPro" id="IPR001789">
    <property type="entry name" value="Sig_transdc_resp-reg_receiver"/>
</dbReference>
<dbReference type="InterPro" id="IPR036890">
    <property type="entry name" value="HATPase_C_sf"/>
</dbReference>
<dbReference type="GO" id="GO:0003677">
    <property type="term" value="F:DNA binding"/>
    <property type="evidence" value="ECO:0007669"/>
    <property type="project" value="UniProtKB-KW"/>
</dbReference>
<protein>
    <recommendedName>
        <fullName evidence="2">histidine kinase</fullName>
        <ecNumber evidence="2">2.7.13.3</ecNumber>
    </recommendedName>
</protein>
<dbReference type="EC" id="2.7.13.3" evidence="2"/>
<dbReference type="SUPFAM" id="SSF52172">
    <property type="entry name" value="CheY-like"/>
    <property type="match status" value="1"/>
</dbReference>
<dbReference type="Gene3D" id="3.40.50.2300">
    <property type="match status" value="1"/>
</dbReference>
<dbReference type="SUPFAM" id="SSF47384">
    <property type="entry name" value="Homodimeric domain of signal transducing histidine kinase"/>
    <property type="match status" value="1"/>
</dbReference>
<name>A0A7W7Y2K8_9BACT</name>
<keyword evidence="4" id="KW-0238">DNA-binding</keyword>
<dbReference type="CDD" id="cd00082">
    <property type="entry name" value="HisKA"/>
    <property type="match status" value="1"/>
</dbReference>
<evidence type="ECO:0000256" key="2">
    <source>
        <dbReference type="ARBA" id="ARBA00012438"/>
    </source>
</evidence>
<comment type="caution">
    <text evidence="4">The sequence shown here is derived from an EMBL/GenBank/DDBJ whole genome shotgun (WGS) entry which is preliminary data.</text>
</comment>
<dbReference type="InterPro" id="IPR036097">
    <property type="entry name" value="HisK_dim/P_sf"/>
</dbReference>
<dbReference type="InterPro" id="IPR011006">
    <property type="entry name" value="CheY-like_superfamily"/>
</dbReference>
<proteinExistence type="predicted"/>
<reference evidence="4 5" key="1">
    <citation type="submission" date="2020-08" db="EMBL/GenBank/DDBJ databases">
        <title>Genomic Encyclopedia of Type Strains, Phase IV (KMG-IV): sequencing the most valuable type-strain genomes for metagenomic binning, comparative biology and taxonomic classification.</title>
        <authorList>
            <person name="Goeker M."/>
        </authorList>
    </citation>
    <scope>NUCLEOTIDE SEQUENCE [LARGE SCALE GENOMIC DNA]</scope>
    <source>
        <strain evidence="4 5">DSM 22071</strain>
    </source>
</reference>
<accession>A0A7W7Y2K8</accession>
<evidence type="ECO:0000313" key="5">
    <source>
        <dbReference type="Proteomes" id="UP000528322"/>
    </source>
</evidence>